<dbReference type="InterPro" id="IPR003029">
    <property type="entry name" value="S1_domain"/>
</dbReference>
<dbReference type="Gene3D" id="3.30.1480.10">
    <property type="entry name" value="NusA, N-terminal domain"/>
    <property type="match status" value="1"/>
</dbReference>
<evidence type="ECO:0000256" key="6">
    <source>
        <dbReference type="ARBA" id="ARBA00023163"/>
    </source>
</evidence>
<dbReference type="NCBIfam" id="TIGR01953">
    <property type="entry name" value="NusA"/>
    <property type="match status" value="1"/>
</dbReference>
<sequence length="497" mass="56353">MSSEIQKAIKQICDEKNISEDSVIETIESALAVAYRKDFGEKNQNIKVEFNLDNGQARVFDLKTVVEDISEEELEKAREKEEQRSEEEKSSREPGSRLHEGESKEEKEKTDKKKEEKETDQEPEEEEERKKLFNPKTDIMISEAKKIKKDVSLGDEIRTELFPSAAYGRMAAQTAKQVIIQKLREAERDVVYQDYKDREGEIISGVIQRVEGRVVLVDIGQTTAIMPPKEQIEVERYNPGQREKFYLVSVTKTTKGPEIIVSRSHPEMVKKLFTMEVPEIASGAIEIKAVAREAGSRSKIAVQSKESNIDPVGSCVGQRGTRVQTIIAELGGEKIDIIEYDEDPVKFIVNALSPAKVVSVELKEEDHRAITGVKADQLSLAIGRSGQNVRLSAKLTGWKIDVVEEGAVNIRDKKESEEKEAQDSKEPKKEAEEESKKEEQRSEEEKSSREPGSQLHKEGPKEEKEKTDKKKEEKEPKEEKKEKKQNNDAKKSAKKTE</sequence>
<dbReference type="Pfam" id="PF08529">
    <property type="entry name" value="NusA_N"/>
    <property type="match status" value="2"/>
</dbReference>
<dbReference type="PROSITE" id="PS50126">
    <property type="entry name" value="S1"/>
    <property type="match status" value="1"/>
</dbReference>
<evidence type="ECO:0000256" key="5">
    <source>
        <dbReference type="ARBA" id="ARBA00023015"/>
    </source>
</evidence>
<dbReference type="PANTHER" id="PTHR22648:SF0">
    <property type="entry name" value="TRANSCRIPTION TERMINATION_ANTITERMINATION PROTEIN NUSA"/>
    <property type="match status" value="1"/>
</dbReference>
<protein>
    <recommendedName>
        <fullName evidence="7">Transcription termination/antitermination protein NusA</fullName>
    </recommendedName>
</protein>
<dbReference type="Gene3D" id="2.40.50.140">
    <property type="entry name" value="Nucleic acid-binding proteins"/>
    <property type="match status" value="1"/>
</dbReference>
<dbReference type="Pfam" id="PF13184">
    <property type="entry name" value="KH_NusA_1st"/>
    <property type="match status" value="1"/>
</dbReference>
<dbReference type="InterPro" id="IPR025249">
    <property type="entry name" value="TF_NusA_KH_1st"/>
</dbReference>
<dbReference type="CDD" id="cd04455">
    <property type="entry name" value="S1_NusA"/>
    <property type="match status" value="1"/>
</dbReference>
<feature type="region of interest" description="Disordered" evidence="8">
    <location>
        <begin position="71"/>
        <end position="135"/>
    </location>
</feature>
<dbReference type="SUPFAM" id="SSF50249">
    <property type="entry name" value="Nucleic acid-binding proteins"/>
    <property type="match status" value="1"/>
</dbReference>
<dbReference type="InterPro" id="IPR058582">
    <property type="entry name" value="KH_NusA_2nd"/>
</dbReference>
<keyword evidence="6 7" id="KW-0804">Transcription</keyword>
<keyword evidence="3 7" id="KW-0889">Transcription antitermination</keyword>
<dbReference type="AlphaFoldDB" id="A0A2M7RJL3"/>
<evidence type="ECO:0000313" key="11">
    <source>
        <dbReference type="Proteomes" id="UP000230779"/>
    </source>
</evidence>
<keyword evidence="4 7" id="KW-0694">RNA-binding</keyword>
<dbReference type="CDD" id="cd22529">
    <property type="entry name" value="KH-II_NusA_rpt2"/>
    <property type="match status" value="1"/>
</dbReference>
<keyword evidence="5 7" id="KW-0805">Transcription regulation</keyword>
<evidence type="ECO:0000313" key="10">
    <source>
        <dbReference type="EMBL" id="PIY96717.1"/>
    </source>
</evidence>
<proteinExistence type="inferred from homology"/>
<dbReference type="InterPro" id="IPR012340">
    <property type="entry name" value="NA-bd_OB-fold"/>
</dbReference>
<evidence type="ECO:0000256" key="8">
    <source>
        <dbReference type="SAM" id="MobiDB-lite"/>
    </source>
</evidence>
<reference evidence="10 11" key="1">
    <citation type="submission" date="2017-09" db="EMBL/GenBank/DDBJ databases">
        <title>Depth-based differentiation of microbial function through sediment-hosted aquifers and enrichment of novel symbionts in the deep terrestrial subsurface.</title>
        <authorList>
            <person name="Probst A.J."/>
            <person name="Ladd B."/>
            <person name="Jarett J.K."/>
            <person name="Geller-Mcgrath D.E."/>
            <person name="Sieber C.M."/>
            <person name="Emerson J.B."/>
            <person name="Anantharaman K."/>
            <person name="Thomas B.C."/>
            <person name="Malmstrom R."/>
            <person name="Stieglmeier M."/>
            <person name="Klingl A."/>
            <person name="Woyke T."/>
            <person name="Ryan C.M."/>
            <person name="Banfield J.F."/>
        </authorList>
    </citation>
    <scope>NUCLEOTIDE SEQUENCE [LARGE SCALE GENOMIC DNA]</scope>
    <source>
        <strain evidence="10">CG_4_10_14_0_8_um_filter_42_10</strain>
    </source>
</reference>
<dbReference type="HAMAP" id="MF_00945_B">
    <property type="entry name" value="NusA_B"/>
    <property type="match status" value="1"/>
</dbReference>
<dbReference type="GO" id="GO:0005829">
    <property type="term" value="C:cytosol"/>
    <property type="evidence" value="ECO:0007669"/>
    <property type="project" value="TreeGrafter"/>
</dbReference>
<comment type="caution">
    <text evidence="10">The sequence shown here is derived from an EMBL/GenBank/DDBJ whole genome shotgun (WGS) entry which is preliminary data.</text>
</comment>
<dbReference type="SUPFAM" id="SSF54814">
    <property type="entry name" value="Prokaryotic type KH domain (KH-domain type II)"/>
    <property type="match status" value="2"/>
</dbReference>
<feature type="compositionally biased region" description="Basic and acidic residues" evidence="8">
    <location>
        <begin position="75"/>
        <end position="117"/>
    </location>
</feature>
<comment type="subunit">
    <text evidence="7">Monomer. Binds directly to the core enzyme of the DNA-dependent RNA polymerase and to nascent RNA.</text>
</comment>
<dbReference type="InterPro" id="IPR009019">
    <property type="entry name" value="KH_sf_prok-type"/>
</dbReference>
<keyword evidence="2 7" id="KW-0963">Cytoplasm</keyword>
<dbReference type="EMBL" id="PFMD01000032">
    <property type="protein sequence ID" value="PIY96717.1"/>
    <property type="molecule type" value="Genomic_DNA"/>
</dbReference>
<dbReference type="FunFam" id="3.30.300.20:FF:000002">
    <property type="entry name" value="Transcription termination/antitermination protein NusA"/>
    <property type="match status" value="1"/>
</dbReference>
<dbReference type="Pfam" id="PF26594">
    <property type="entry name" value="KH_NusA_2nd"/>
    <property type="match status" value="1"/>
</dbReference>
<dbReference type="CDD" id="cd02134">
    <property type="entry name" value="KH-II_NusA_rpt1"/>
    <property type="match status" value="1"/>
</dbReference>
<dbReference type="InterPro" id="IPR015946">
    <property type="entry name" value="KH_dom-like_a/b"/>
</dbReference>
<comment type="function">
    <text evidence="7">Participates in both transcription termination and antitermination.</text>
</comment>
<feature type="compositionally biased region" description="Acidic residues" evidence="8">
    <location>
        <begin position="118"/>
        <end position="127"/>
    </location>
</feature>
<dbReference type="InterPro" id="IPR030842">
    <property type="entry name" value="TF_NusA_bacterial"/>
</dbReference>
<feature type="domain" description="S1 motif" evidence="9">
    <location>
        <begin position="200"/>
        <end position="264"/>
    </location>
</feature>
<dbReference type="PANTHER" id="PTHR22648">
    <property type="entry name" value="TRANSCRIPTION TERMINATION FACTOR NUSA"/>
    <property type="match status" value="1"/>
</dbReference>
<evidence type="ECO:0000256" key="4">
    <source>
        <dbReference type="ARBA" id="ARBA00022884"/>
    </source>
</evidence>
<name>A0A2M7RJL3_9BACT</name>
<evidence type="ECO:0000256" key="7">
    <source>
        <dbReference type="HAMAP-Rule" id="MF_00945"/>
    </source>
</evidence>
<dbReference type="InterPro" id="IPR013735">
    <property type="entry name" value="TF_NusA_N"/>
</dbReference>
<dbReference type="Gene3D" id="3.30.300.20">
    <property type="match status" value="2"/>
</dbReference>
<evidence type="ECO:0000256" key="3">
    <source>
        <dbReference type="ARBA" id="ARBA00022814"/>
    </source>
</evidence>
<evidence type="ECO:0000256" key="2">
    <source>
        <dbReference type="ARBA" id="ARBA00022490"/>
    </source>
</evidence>
<dbReference type="Proteomes" id="UP000230779">
    <property type="component" value="Unassembled WGS sequence"/>
</dbReference>
<dbReference type="SMART" id="SM00316">
    <property type="entry name" value="S1"/>
    <property type="match status" value="1"/>
</dbReference>
<comment type="similarity">
    <text evidence="7">Belongs to the NusA family.</text>
</comment>
<dbReference type="FunFam" id="3.30.300.20:FF:000005">
    <property type="entry name" value="Transcription termination/antitermination protein NusA"/>
    <property type="match status" value="1"/>
</dbReference>
<dbReference type="GO" id="GO:0031564">
    <property type="term" value="P:transcription antitermination"/>
    <property type="evidence" value="ECO:0007669"/>
    <property type="project" value="UniProtKB-UniRule"/>
</dbReference>
<evidence type="ECO:0000256" key="1">
    <source>
        <dbReference type="ARBA" id="ARBA00022472"/>
    </source>
</evidence>
<dbReference type="GO" id="GO:0003723">
    <property type="term" value="F:RNA binding"/>
    <property type="evidence" value="ECO:0007669"/>
    <property type="project" value="UniProtKB-UniRule"/>
</dbReference>
<organism evidence="10 11">
    <name type="scientific">Candidatus Kerfeldbacteria bacterium CG_4_10_14_0_8_um_filter_42_10</name>
    <dbReference type="NCBI Taxonomy" id="2014248"/>
    <lineage>
        <taxon>Bacteria</taxon>
        <taxon>Candidatus Kerfeldiibacteriota</taxon>
    </lineage>
</organism>
<dbReference type="GO" id="GO:0006353">
    <property type="term" value="P:DNA-templated transcription termination"/>
    <property type="evidence" value="ECO:0007669"/>
    <property type="project" value="UniProtKB-UniRule"/>
</dbReference>
<gene>
    <name evidence="7" type="primary">nusA</name>
    <name evidence="10" type="ORF">COY66_03330</name>
</gene>
<feature type="region of interest" description="Disordered" evidence="8">
    <location>
        <begin position="413"/>
        <end position="497"/>
    </location>
</feature>
<evidence type="ECO:0000259" key="9">
    <source>
        <dbReference type="PROSITE" id="PS50126"/>
    </source>
</evidence>
<dbReference type="InterPro" id="IPR036555">
    <property type="entry name" value="NusA_N_sf"/>
</dbReference>
<dbReference type="GO" id="GO:0003700">
    <property type="term" value="F:DNA-binding transcription factor activity"/>
    <property type="evidence" value="ECO:0007669"/>
    <property type="project" value="InterPro"/>
</dbReference>
<comment type="subcellular location">
    <subcellularLocation>
        <location evidence="7">Cytoplasm</location>
    </subcellularLocation>
</comment>
<accession>A0A2M7RJL3</accession>
<keyword evidence="1 7" id="KW-0806">Transcription termination</keyword>
<dbReference type="InterPro" id="IPR010213">
    <property type="entry name" value="TF_NusA"/>
</dbReference>
<dbReference type="SUPFAM" id="SSF69705">
    <property type="entry name" value="Transcription factor NusA, N-terminal domain"/>
    <property type="match status" value="1"/>
</dbReference>